<proteinExistence type="predicted"/>
<dbReference type="Proteomes" id="UP000004995">
    <property type="component" value="Unassembled WGS sequence"/>
</dbReference>
<gene>
    <name evidence="3" type="ORF">SETIT_4G094700v2</name>
</gene>
<dbReference type="InterPro" id="IPR036875">
    <property type="entry name" value="Znf_CCHC_sf"/>
</dbReference>
<keyword evidence="1" id="KW-0862">Zinc</keyword>
<keyword evidence="1" id="KW-0863">Zinc-finger</keyword>
<feature type="domain" description="CCHC-type" evidence="2">
    <location>
        <begin position="290"/>
        <end position="304"/>
    </location>
</feature>
<dbReference type="GO" id="GO:0005737">
    <property type="term" value="C:cytoplasm"/>
    <property type="evidence" value="ECO:0000318"/>
    <property type="project" value="GO_Central"/>
</dbReference>
<reference evidence="3 5" key="1">
    <citation type="journal article" date="2012" name="Nat. Biotechnol.">
        <title>Reference genome sequence of the model plant Setaria.</title>
        <authorList>
            <person name="Bennetzen J.L."/>
            <person name="Schmutz J."/>
            <person name="Wang H."/>
            <person name="Percifield R."/>
            <person name="Hawkins J."/>
            <person name="Pontaroli A.C."/>
            <person name="Estep M."/>
            <person name="Feng L."/>
            <person name="Vaughn J.N."/>
            <person name="Grimwood J."/>
            <person name="Jenkins J."/>
            <person name="Barry K."/>
            <person name="Lindquist E."/>
            <person name="Hellsten U."/>
            <person name="Deshpande S."/>
            <person name="Wang X."/>
            <person name="Wu X."/>
            <person name="Mitros T."/>
            <person name="Triplett J."/>
            <person name="Yang X."/>
            <person name="Ye C.Y."/>
            <person name="Mauro-Herrera M."/>
            <person name="Wang L."/>
            <person name="Li P."/>
            <person name="Sharma M."/>
            <person name="Sharma R."/>
            <person name="Ronald P.C."/>
            <person name="Panaud O."/>
            <person name="Kellogg E.A."/>
            <person name="Brutnell T.P."/>
            <person name="Doust A.N."/>
            <person name="Tuskan G.A."/>
            <person name="Rokhsar D."/>
            <person name="Devos K.M."/>
        </authorList>
    </citation>
    <scope>NUCLEOTIDE SEQUENCE [LARGE SCALE GENOMIC DNA]</scope>
    <source>
        <strain evidence="5">cv. Yugu1</strain>
        <strain evidence="3">Yugu1</strain>
    </source>
</reference>
<dbReference type="GO" id="GO:0045182">
    <property type="term" value="F:translation regulator activity"/>
    <property type="evidence" value="ECO:0000318"/>
    <property type="project" value="GO_Central"/>
</dbReference>
<evidence type="ECO:0000313" key="3">
    <source>
        <dbReference type="EMBL" id="RCV20895.1"/>
    </source>
</evidence>
<dbReference type="GO" id="GO:2000767">
    <property type="term" value="P:positive regulation of cytoplasmic translation"/>
    <property type="evidence" value="ECO:0000318"/>
    <property type="project" value="GO_Central"/>
</dbReference>
<keyword evidence="1" id="KW-0479">Metal-binding</keyword>
<name>K3Y2V0_SETIT</name>
<keyword evidence="5" id="KW-1185">Reference proteome</keyword>
<reference evidence="3" key="2">
    <citation type="submission" date="2015-07" db="EMBL/GenBank/DDBJ databases">
        <authorList>
            <person name="Noorani M."/>
        </authorList>
    </citation>
    <scope>NUCLEOTIDE SEQUENCE</scope>
    <source>
        <strain evidence="3">Yugu1</strain>
    </source>
</reference>
<organism evidence="4 5">
    <name type="scientific">Setaria italica</name>
    <name type="common">Foxtail millet</name>
    <name type="synonym">Panicum italicum</name>
    <dbReference type="NCBI Taxonomy" id="4555"/>
    <lineage>
        <taxon>Eukaryota</taxon>
        <taxon>Viridiplantae</taxon>
        <taxon>Streptophyta</taxon>
        <taxon>Embryophyta</taxon>
        <taxon>Tracheophyta</taxon>
        <taxon>Spermatophyta</taxon>
        <taxon>Magnoliopsida</taxon>
        <taxon>Liliopsida</taxon>
        <taxon>Poales</taxon>
        <taxon>Poaceae</taxon>
        <taxon>PACMAD clade</taxon>
        <taxon>Panicoideae</taxon>
        <taxon>Panicodae</taxon>
        <taxon>Paniceae</taxon>
        <taxon>Cenchrinae</taxon>
        <taxon>Setaria</taxon>
    </lineage>
</organism>
<evidence type="ECO:0000313" key="5">
    <source>
        <dbReference type="Proteomes" id="UP000004995"/>
    </source>
</evidence>
<accession>K3Y2V0</accession>
<dbReference type="HOGENOM" id="CLU_044302_0_0_1"/>
<dbReference type="GO" id="GO:0003729">
    <property type="term" value="F:mRNA binding"/>
    <property type="evidence" value="ECO:0000318"/>
    <property type="project" value="GO_Central"/>
</dbReference>
<dbReference type="InterPro" id="IPR001878">
    <property type="entry name" value="Znf_CCHC"/>
</dbReference>
<dbReference type="OrthoDB" id="696537at2759"/>
<dbReference type="EMBL" id="CM003531">
    <property type="protein sequence ID" value="RCV20895.1"/>
    <property type="molecule type" value="Genomic_DNA"/>
</dbReference>
<dbReference type="PROSITE" id="PS50158">
    <property type="entry name" value="ZF_CCHC"/>
    <property type="match status" value="1"/>
</dbReference>
<evidence type="ECO:0000313" key="4">
    <source>
        <dbReference type="EnsemblPlants" id="KQL09978"/>
    </source>
</evidence>
<dbReference type="GO" id="GO:0003727">
    <property type="term" value="F:single-stranded RNA binding"/>
    <property type="evidence" value="ECO:0000318"/>
    <property type="project" value="GO_Central"/>
</dbReference>
<dbReference type="EnsemblPlants" id="KQL09978">
    <property type="protein sequence ID" value="KQL09978"/>
    <property type="gene ID" value="SETIT_008531mg"/>
</dbReference>
<dbReference type="GO" id="GO:0008270">
    <property type="term" value="F:zinc ion binding"/>
    <property type="evidence" value="ECO:0007669"/>
    <property type="project" value="UniProtKB-KW"/>
</dbReference>
<dbReference type="SUPFAM" id="SSF57756">
    <property type="entry name" value="Retrovirus zinc finger-like domains"/>
    <property type="match status" value="1"/>
</dbReference>
<dbReference type="Gene3D" id="4.10.60.10">
    <property type="entry name" value="Zinc finger, CCHC-type"/>
    <property type="match status" value="1"/>
</dbReference>
<protein>
    <recommendedName>
        <fullName evidence="2">CCHC-type domain-containing protein</fullName>
    </recommendedName>
</protein>
<dbReference type="AlphaFoldDB" id="K3Y2V0"/>
<sequence length="389" mass="44099">MDPSVEQVLVASIIPPNFDIDRIDWSNITQKELDCTQLNACKFVMMHISFGHFSWRHMESLNVMMKSKQRRYGKPECDDEKQAEEKLLEECSTTAISIDPQVSLHNEEEGQKDQATVSLQNPLICALWPRRRRRAKKGSQKIEVSSPLVKELELLKSNYASLVSSQSRIEHVFVESCDDHIAQENDELMQEVERIKKDLSKLKSKSQVQPSQDNCEIMVEKIEKGSTVTCSAPQHLKICKSKIQENNKFEHIKCFNCSKMENFASTYPAKLKGEETLSNRQRSLARKRVCYGCKEKGHVIATCPTATSKDGSDLDQSDQFLKSDCPNGNTLKSNLVHCNFSKLRNDKAGICAIRVIASPRTSIRSIQVPKHLVANLYGPNKVWVPKNAC</sequence>
<evidence type="ECO:0000256" key="1">
    <source>
        <dbReference type="PROSITE-ProRule" id="PRU00047"/>
    </source>
</evidence>
<dbReference type="Gramene" id="KQL09978">
    <property type="protein sequence ID" value="KQL09978"/>
    <property type="gene ID" value="SETIT_008531mg"/>
</dbReference>
<reference evidence="4" key="3">
    <citation type="submission" date="2018-08" db="UniProtKB">
        <authorList>
            <consortium name="EnsemblPlants"/>
        </authorList>
    </citation>
    <scope>IDENTIFICATION</scope>
    <source>
        <strain evidence="4">Yugu1</strain>
    </source>
</reference>
<evidence type="ECO:0000259" key="2">
    <source>
        <dbReference type="PROSITE" id="PS50158"/>
    </source>
</evidence>
<dbReference type="EMBL" id="AGNK02002300">
    <property type="status" value="NOT_ANNOTATED_CDS"/>
    <property type="molecule type" value="Genomic_DNA"/>
</dbReference>